<dbReference type="Proteomes" id="UP001162162">
    <property type="component" value="Unassembled WGS sequence"/>
</dbReference>
<keyword evidence="2" id="KW-1185">Reference proteome</keyword>
<evidence type="ECO:0000313" key="2">
    <source>
        <dbReference type="Proteomes" id="UP001162162"/>
    </source>
</evidence>
<dbReference type="EMBL" id="JAPWTK010000679">
    <property type="protein sequence ID" value="KAJ8937142.1"/>
    <property type="molecule type" value="Genomic_DNA"/>
</dbReference>
<organism evidence="1 2">
    <name type="scientific">Aromia moschata</name>
    <dbReference type="NCBI Taxonomy" id="1265417"/>
    <lineage>
        <taxon>Eukaryota</taxon>
        <taxon>Metazoa</taxon>
        <taxon>Ecdysozoa</taxon>
        <taxon>Arthropoda</taxon>
        <taxon>Hexapoda</taxon>
        <taxon>Insecta</taxon>
        <taxon>Pterygota</taxon>
        <taxon>Neoptera</taxon>
        <taxon>Endopterygota</taxon>
        <taxon>Coleoptera</taxon>
        <taxon>Polyphaga</taxon>
        <taxon>Cucujiformia</taxon>
        <taxon>Chrysomeloidea</taxon>
        <taxon>Cerambycidae</taxon>
        <taxon>Cerambycinae</taxon>
        <taxon>Callichromatini</taxon>
        <taxon>Aromia</taxon>
    </lineage>
</organism>
<protein>
    <submittedName>
        <fullName evidence="1">Uncharacterized protein</fullName>
    </submittedName>
</protein>
<accession>A0AAV8XDW0</accession>
<name>A0AAV8XDW0_9CUCU</name>
<comment type="caution">
    <text evidence="1">The sequence shown here is derived from an EMBL/GenBank/DDBJ whole genome shotgun (WGS) entry which is preliminary data.</text>
</comment>
<sequence length="93" mass="10613">MYRKNILGGITTEKGQFERFMRDIRRVYPGVGKVPMKLKYEDILNCACHECEPNQGTLLFTAPLEADIFEPVALYSEKPEFGLLSSSLLELNQ</sequence>
<reference evidence="1" key="1">
    <citation type="journal article" date="2023" name="Insect Mol. Biol.">
        <title>Genome sequencing provides insights into the evolution of gene families encoding plant cell wall-degrading enzymes in longhorned beetles.</title>
        <authorList>
            <person name="Shin N.R."/>
            <person name="Okamura Y."/>
            <person name="Kirsch R."/>
            <person name="Pauchet Y."/>
        </authorList>
    </citation>
    <scope>NUCLEOTIDE SEQUENCE</scope>
    <source>
        <strain evidence="1">AMC_N1</strain>
    </source>
</reference>
<gene>
    <name evidence="1" type="ORF">NQ318_019407</name>
</gene>
<evidence type="ECO:0000313" key="1">
    <source>
        <dbReference type="EMBL" id="KAJ8937142.1"/>
    </source>
</evidence>
<proteinExistence type="predicted"/>
<dbReference type="AlphaFoldDB" id="A0AAV8XDW0"/>